<evidence type="ECO:0000313" key="2">
    <source>
        <dbReference type="EMBL" id="KAL0291373.1"/>
    </source>
</evidence>
<comment type="caution">
    <text evidence="2">The sequence shown here is derived from an EMBL/GenBank/DDBJ whole genome shotgun (WGS) entry which is preliminary data.</text>
</comment>
<name>A0AAW2JB06_9LAMI</name>
<organism evidence="2">
    <name type="scientific">Sesamum angustifolium</name>
    <dbReference type="NCBI Taxonomy" id="2727405"/>
    <lineage>
        <taxon>Eukaryota</taxon>
        <taxon>Viridiplantae</taxon>
        <taxon>Streptophyta</taxon>
        <taxon>Embryophyta</taxon>
        <taxon>Tracheophyta</taxon>
        <taxon>Spermatophyta</taxon>
        <taxon>Magnoliopsida</taxon>
        <taxon>eudicotyledons</taxon>
        <taxon>Gunneridae</taxon>
        <taxon>Pentapetalae</taxon>
        <taxon>asterids</taxon>
        <taxon>lamiids</taxon>
        <taxon>Lamiales</taxon>
        <taxon>Pedaliaceae</taxon>
        <taxon>Sesamum</taxon>
    </lineage>
</organism>
<dbReference type="AlphaFoldDB" id="A0AAW2JB06"/>
<feature type="region of interest" description="Disordered" evidence="1">
    <location>
        <begin position="18"/>
        <end position="100"/>
    </location>
</feature>
<reference evidence="2" key="2">
    <citation type="journal article" date="2024" name="Plant">
        <title>Genomic evolution and insights into agronomic trait innovations of Sesamum species.</title>
        <authorList>
            <person name="Miao H."/>
            <person name="Wang L."/>
            <person name="Qu L."/>
            <person name="Liu H."/>
            <person name="Sun Y."/>
            <person name="Le M."/>
            <person name="Wang Q."/>
            <person name="Wei S."/>
            <person name="Zheng Y."/>
            <person name="Lin W."/>
            <person name="Duan Y."/>
            <person name="Cao H."/>
            <person name="Xiong S."/>
            <person name="Wang X."/>
            <person name="Wei L."/>
            <person name="Li C."/>
            <person name="Ma Q."/>
            <person name="Ju M."/>
            <person name="Zhao R."/>
            <person name="Li G."/>
            <person name="Mu C."/>
            <person name="Tian Q."/>
            <person name="Mei H."/>
            <person name="Zhang T."/>
            <person name="Gao T."/>
            <person name="Zhang H."/>
        </authorList>
    </citation>
    <scope>NUCLEOTIDE SEQUENCE</scope>
    <source>
        <strain evidence="2">G01</strain>
    </source>
</reference>
<gene>
    <name evidence="2" type="ORF">Sangu_2534400</name>
</gene>
<dbReference type="EMBL" id="JACGWK010001311">
    <property type="protein sequence ID" value="KAL0291373.1"/>
    <property type="molecule type" value="Genomic_DNA"/>
</dbReference>
<protein>
    <submittedName>
        <fullName evidence="2">Uncharacterized protein</fullName>
    </submittedName>
</protein>
<feature type="compositionally biased region" description="Polar residues" evidence="1">
    <location>
        <begin position="71"/>
        <end position="83"/>
    </location>
</feature>
<proteinExistence type="predicted"/>
<evidence type="ECO:0000256" key="1">
    <source>
        <dbReference type="SAM" id="MobiDB-lite"/>
    </source>
</evidence>
<accession>A0AAW2JB06</accession>
<sequence>MKYIQSLSLSSQMLLFMKTSHRDLKPPPPLSQEQPSAKAATRGRRQSPQTTQPPAPMQQQVGYQGPRNASLLGNVNPASSSVPATRRYNKRPSIQKFWTK</sequence>
<reference evidence="2" key="1">
    <citation type="submission" date="2020-06" db="EMBL/GenBank/DDBJ databases">
        <authorList>
            <person name="Li T."/>
            <person name="Hu X."/>
            <person name="Zhang T."/>
            <person name="Song X."/>
            <person name="Zhang H."/>
            <person name="Dai N."/>
            <person name="Sheng W."/>
            <person name="Hou X."/>
            <person name="Wei L."/>
        </authorList>
    </citation>
    <scope>NUCLEOTIDE SEQUENCE</scope>
    <source>
        <strain evidence="2">G01</strain>
        <tissue evidence="2">Leaf</tissue>
    </source>
</reference>